<reference evidence="3" key="1">
    <citation type="submission" date="2017-11" db="EMBL/GenBank/DDBJ databases">
        <authorList>
            <person name="Zhu W."/>
        </authorList>
    </citation>
    <scope>NUCLEOTIDE SEQUENCE [LARGE SCALE GENOMIC DNA]</scope>
    <source>
        <strain evidence="3">CAU 1051</strain>
    </source>
</reference>
<keyword evidence="1" id="KW-1133">Transmembrane helix</keyword>
<feature type="transmembrane region" description="Helical" evidence="1">
    <location>
        <begin position="75"/>
        <end position="100"/>
    </location>
</feature>
<dbReference type="NCBIfam" id="NF008528">
    <property type="entry name" value="PRK11463.1-2"/>
    <property type="match status" value="1"/>
</dbReference>
<evidence type="ECO:0000313" key="3">
    <source>
        <dbReference type="Proteomes" id="UP000256520"/>
    </source>
</evidence>
<dbReference type="Pfam" id="PF04186">
    <property type="entry name" value="FxsA"/>
    <property type="match status" value="1"/>
</dbReference>
<dbReference type="PANTHER" id="PTHR35335">
    <property type="entry name" value="UPF0716 PROTEIN FXSA"/>
    <property type="match status" value="1"/>
</dbReference>
<dbReference type="RefSeq" id="WP_115748042.1">
    <property type="nucleotide sequence ID" value="NZ_PIOD01000002.1"/>
</dbReference>
<dbReference type="PANTHER" id="PTHR35335:SF1">
    <property type="entry name" value="UPF0716 PROTEIN FXSA"/>
    <property type="match status" value="1"/>
</dbReference>
<feature type="transmembrane region" description="Helical" evidence="1">
    <location>
        <begin position="26"/>
        <end position="46"/>
    </location>
</feature>
<sequence>MRWLILALLLIPAAEIGVFIWLGSMIGPWWVVFFILFTGIAGVAIAKRQGTDTWNRARLMISQGQPPGEAMIDGICIFIGSILLFSPGFISDILGIVLVLPFTRRPIKWWVYHFLKRKIENGTIIHRKW</sequence>
<keyword evidence="1" id="KW-0812">Transmembrane</keyword>
<evidence type="ECO:0000256" key="1">
    <source>
        <dbReference type="SAM" id="Phobius"/>
    </source>
</evidence>
<dbReference type="InterPro" id="IPR007313">
    <property type="entry name" value="FxsA"/>
</dbReference>
<proteinExistence type="predicted"/>
<name>A0A3D8Q358_9BACI</name>
<dbReference type="Proteomes" id="UP000256520">
    <property type="component" value="Unassembled WGS sequence"/>
</dbReference>
<comment type="caution">
    <text evidence="2">The sequence shown here is derived from an EMBL/GenBank/DDBJ whole genome shotgun (WGS) entry which is preliminary data.</text>
</comment>
<evidence type="ECO:0000313" key="2">
    <source>
        <dbReference type="EMBL" id="RDW21585.1"/>
    </source>
</evidence>
<dbReference type="EMBL" id="PIOD01000002">
    <property type="protein sequence ID" value="RDW21585.1"/>
    <property type="molecule type" value="Genomic_DNA"/>
</dbReference>
<dbReference type="AlphaFoldDB" id="A0A3D8Q358"/>
<protein>
    <submittedName>
        <fullName evidence="2">Membrane protein FxsA</fullName>
    </submittedName>
</protein>
<dbReference type="OrthoDB" id="9792788at2"/>
<gene>
    <name evidence="2" type="ORF">CWR45_01545</name>
</gene>
<keyword evidence="3" id="KW-1185">Reference proteome</keyword>
<accession>A0A3D8Q358</accession>
<organism evidence="2 3">
    <name type="scientific">Oceanobacillus chungangensis</name>
    <dbReference type="NCBI Taxonomy" id="1229152"/>
    <lineage>
        <taxon>Bacteria</taxon>
        <taxon>Bacillati</taxon>
        <taxon>Bacillota</taxon>
        <taxon>Bacilli</taxon>
        <taxon>Bacillales</taxon>
        <taxon>Bacillaceae</taxon>
        <taxon>Oceanobacillus</taxon>
    </lineage>
</organism>
<dbReference type="GO" id="GO:0016020">
    <property type="term" value="C:membrane"/>
    <property type="evidence" value="ECO:0007669"/>
    <property type="project" value="InterPro"/>
</dbReference>
<keyword evidence="1" id="KW-0472">Membrane</keyword>